<dbReference type="Ensembl" id="ENSEAST00005027587.1">
    <property type="protein sequence ID" value="ENSEASP00005025409.1"/>
    <property type="gene ID" value="ENSEASG00005017298.1"/>
</dbReference>
<evidence type="ECO:0000256" key="1">
    <source>
        <dbReference type="ARBA" id="ARBA00021772"/>
    </source>
</evidence>
<dbReference type="PANTHER" id="PTHR20951:SF2">
    <property type="entry name" value="SPRY DOMAIN-CONTAINING PROTEIN 7"/>
    <property type="match status" value="1"/>
</dbReference>
<feature type="region of interest" description="Disordered" evidence="2">
    <location>
        <begin position="45"/>
        <end position="102"/>
    </location>
</feature>
<organism evidence="4">
    <name type="scientific">Equus asinus asinus</name>
    <dbReference type="NCBI Taxonomy" id="83772"/>
    <lineage>
        <taxon>Eukaryota</taxon>
        <taxon>Metazoa</taxon>
        <taxon>Chordata</taxon>
        <taxon>Craniata</taxon>
        <taxon>Vertebrata</taxon>
        <taxon>Euteleostomi</taxon>
        <taxon>Mammalia</taxon>
        <taxon>Eutheria</taxon>
        <taxon>Laurasiatheria</taxon>
        <taxon>Perissodactyla</taxon>
        <taxon>Equidae</taxon>
        <taxon>Equus</taxon>
    </lineage>
</organism>
<reference evidence="4" key="1">
    <citation type="submission" date="2023-03" db="UniProtKB">
        <authorList>
            <consortium name="Ensembl"/>
        </authorList>
    </citation>
    <scope>IDENTIFICATION</scope>
</reference>
<dbReference type="PANTHER" id="PTHR20951">
    <property type="entry name" value="C13ORF1 PROTEIN-RELATED"/>
    <property type="match status" value="1"/>
</dbReference>
<dbReference type="InterPro" id="IPR035766">
    <property type="entry name" value="SPRYD7"/>
</dbReference>
<dbReference type="InterPro" id="IPR043136">
    <property type="entry name" value="B30.2/SPRY_sf"/>
</dbReference>
<feature type="compositionally biased region" description="Polar residues" evidence="2">
    <location>
        <begin position="50"/>
        <end position="59"/>
    </location>
</feature>
<protein>
    <recommendedName>
        <fullName evidence="1">SPRY domain-containing protein 7</fullName>
    </recommendedName>
</protein>
<feature type="domain" description="B30.2/SPRY" evidence="3">
    <location>
        <begin position="130"/>
        <end position="322"/>
    </location>
</feature>
<dbReference type="InterPro" id="IPR001870">
    <property type="entry name" value="B30.2/SPRY"/>
</dbReference>
<dbReference type="PROSITE" id="PS50188">
    <property type="entry name" value="B302_SPRY"/>
    <property type="match status" value="1"/>
</dbReference>
<dbReference type="Pfam" id="PF00622">
    <property type="entry name" value="SPRY"/>
    <property type="match status" value="1"/>
</dbReference>
<accession>A0A8C4MD22</accession>
<dbReference type="CDD" id="cd12880">
    <property type="entry name" value="SPRYD7"/>
    <property type="match status" value="1"/>
</dbReference>
<dbReference type="AlphaFoldDB" id="A0A8C4MD22"/>
<dbReference type="SMART" id="SM00449">
    <property type="entry name" value="SPRY"/>
    <property type="match status" value="1"/>
</dbReference>
<sequence>MEAFRGGNVLSPECAGGNLGVLFYQLPLPSLICFRQFIPNGDDERGGTVLKTQHPSSPGSVRRTQTTSVTRQDTTAYARPPKAQTSLRAGARRPSPVRPSARLPVTLFAPPRHQPRRPILCIFRPGRLGLSLRCALPAWGVAAPASAAGVGGGRRSLGAGGGVAAVQLDTQHMGTDVVIVKNGRRICGTGGCLASAPLHQNKSYFEFKIQSTGIWGVGVATQKVNLNQIPLGRDVHSLVMRNDGALYHNNEEKNRLPANSLPQEGDVVGITYDHVELNVYLNGKNMHCPASGVRGTVYPVVYVDDSAILDCQFSEFYHTPPPGFEKILFEQQIF</sequence>
<feature type="compositionally biased region" description="Low complexity" evidence="2">
    <location>
        <begin position="92"/>
        <end position="102"/>
    </location>
</feature>
<name>A0A8C4MD22_EQUAS</name>
<evidence type="ECO:0000313" key="4">
    <source>
        <dbReference type="Ensembl" id="ENSEASP00005025409.1"/>
    </source>
</evidence>
<feature type="compositionally biased region" description="Low complexity" evidence="2">
    <location>
        <begin position="60"/>
        <end position="75"/>
    </location>
</feature>
<dbReference type="InterPro" id="IPR003877">
    <property type="entry name" value="SPRY_dom"/>
</dbReference>
<evidence type="ECO:0000256" key="2">
    <source>
        <dbReference type="SAM" id="MobiDB-lite"/>
    </source>
</evidence>
<dbReference type="Gene3D" id="2.60.120.920">
    <property type="match status" value="1"/>
</dbReference>
<dbReference type="SUPFAM" id="SSF49899">
    <property type="entry name" value="Concanavalin A-like lectins/glucanases"/>
    <property type="match status" value="1"/>
</dbReference>
<dbReference type="InterPro" id="IPR013320">
    <property type="entry name" value="ConA-like_dom_sf"/>
</dbReference>
<proteinExistence type="predicted"/>
<evidence type="ECO:0000259" key="3">
    <source>
        <dbReference type="PROSITE" id="PS50188"/>
    </source>
</evidence>